<name>A0ABV3DSV8_9ACTN</name>
<dbReference type="PANTHER" id="PTHR15462">
    <property type="entry name" value="SERINE PROTEASE"/>
    <property type="match status" value="1"/>
</dbReference>
<proteinExistence type="predicted"/>
<dbReference type="PANTHER" id="PTHR15462:SF19">
    <property type="entry name" value="PEPTIDASE S1 DOMAIN-CONTAINING PROTEIN"/>
    <property type="match status" value="1"/>
</dbReference>
<organism evidence="3 4">
    <name type="scientific">Streptodolium elevatio</name>
    <dbReference type="NCBI Taxonomy" id="3157996"/>
    <lineage>
        <taxon>Bacteria</taxon>
        <taxon>Bacillati</taxon>
        <taxon>Actinomycetota</taxon>
        <taxon>Actinomycetes</taxon>
        <taxon>Kitasatosporales</taxon>
        <taxon>Streptomycetaceae</taxon>
        <taxon>Streptodolium</taxon>
    </lineage>
</organism>
<reference evidence="3 4" key="1">
    <citation type="submission" date="2024-06" db="EMBL/GenBank/DDBJ databases">
        <title>The Natural Products Discovery Center: Release of the First 8490 Sequenced Strains for Exploring Actinobacteria Biosynthetic Diversity.</title>
        <authorList>
            <person name="Kalkreuter E."/>
            <person name="Kautsar S.A."/>
            <person name="Yang D."/>
            <person name="Bader C.D."/>
            <person name="Teijaro C.N."/>
            <person name="Fluegel L."/>
            <person name="Davis C.M."/>
            <person name="Simpson J.R."/>
            <person name="Lauterbach L."/>
            <person name="Steele A.D."/>
            <person name="Gui C."/>
            <person name="Meng S."/>
            <person name="Li G."/>
            <person name="Viehrig K."/>
            <person name="Ye F."/>
            <person name="Su P."/>
            <person name="Kiefer A.F."/>
            <person name="Nichols A."/>
            <person name="Cepeda A.J."/>
            <person name="Yan W."/>
            <person name="Fan B."/>
            <person name="Jiang Y."/>
            <person name="Adhikari A."/>
            <person name="Zheng C.-J."/>
            <person name="Schuster L."/>
            <person name="Cowan T.M."/>
            <person name="Smanski M.J."/>
            <person name="Chevrette M.G."/>
            <person name="De Carvalho L.P.S."/>
            <person name="Shen B."/>
        </authorList>
    </citation>
    <scope>NUCLEOTIDE SEQUENCE [LARGE SCALE GENOMIC DNA]</scope>
    <source>
        <strain evidence="3 4">NPDC048946</strain>
    </source>
</reference>
<protein>
    <submittedName>
        <fullName evidence="3">Uncharacterized protein</fullName>
    </submittedName>
</protein>
<evidence type="ECO:0000256" key="1">
    <source>
        <dbReference type="ARBA" id="ARBA00022729"/>
    </source>
</evidence>
<dbReference type="InterPro" id="IPR050966">
    <property type="entry name" value="Glutamyl_endopeptidase"/>
</dbReference>
<accession>A0ABV3DSV8</accession>
<comment type="caution">
    <text evidence="3">The sequence shown here is derived from an EMBL/GenBank/DDBJ whole genome shotgun (WGS) entry which is preliminary data.</text>
</comment>
<feature type="region of interest" description="Disordered" evidence="2">
    <location>
        <begin position="64"/>
        <end position="87"/>
    </location>
</feature>
<evidence type="ECO:0000256" key="2">
    <source>
        <dbReference type="SAM" id="MobiDB-lite"/>
    </source>
</evidence>
<dbReference type="EMBL" id="JBEZFP010000141">
    <property type="protein sequence ID" value="MEU8138833.1"/>
    <property type="molecule type" value="Genomic_DNA"/>
</dbReference>
<dbReference type="SUPFAM" id="SSF50494">
    <property type="entry name" value="Trypsin-like serine proteases"/>
    <property type="match status" value="1"/>
</dbReference>
<keyword evidence="4" id="KW-1185">Reference proteome</keyword>
<dbReference type="InterPro" id="IPR009003">
    <property type="entry name" value="Peptidase_S1_PA"/>
</dbReference>
<dbReference type="Gene3D" id="2.40.10.10">
    <property type="entry name" value="Trypsin-like serine proteases"/>
    <property type="match status" value="2"/>
</dbReference>
<evidence type="ECO:0000313" key="4">
    <source>
        <dbReference type="Proteomes" id="UP001551482"/>
    </source>
</evidence>
<dbReference type="InterPro" id="IPR043504">
    <property type="entry name" value="Peptidase_S1_PA_chymotrypsin"/>
</dbReference>
<gene>
    <name evidence="3" type="ORF">AB0C36_35695</name>
</gene>
<dbReference type="Proteomes" id="UP001551482">
    <property type="component" value="Unassembled WGS sequence"/>
</dbReference>
<sequence length="330" mass="35655">MGPTYHRNRIITLSVVGGVIVTLLGLFLSGTLAVKAAKTSAMSSKKYSDQEIEDNNRFWDDEGRLGEAKPVGPQGVEAPSNPNFRPPRTVDAEGVSAPYDQETAIRGKIFFEVPGGVAECSGTVVSHPTGNMVWTAAHCLHGGQSGDFYKRVTFIPGYNGAGRTSADKAPYGRWPARQVEVSDQWVEDADPERDSTASPFDFGAFIVQPPPGRQSLEEELGNSAEILFNAPRNLTVDSFGYPGEEPFDGSELFTCHSPTTDFRNTGWPEPAMLWMGCTMTGGSSGGGWFAEVEGKRYLVSNISLGITTSTAETMTGPYLGNVARSLYDRF</sequence>
<keyword evidence="1" id="KW-0732">Signal</keyword>
<evidence type="ECO:0000313" key="3">
    <source>
        <dbReference type="EMBL" id="MEU8138833.1"/>
    </source>
</evidence>
<dbReference type="RefSeq" id="WP_358362554.1">
    <property type="nucleotide sequence ID" value="NZ_JBEZFP010000141.1"/>
</dbReference>